<dbReference type="SUPFAM" id="SSF103088">
    <property type="entry name" value="OmpA-like"/>
    <property type="match status" value="1"/>
</dbReference>
<dbReference type="EMBL" id="AAWS01000007">
    <property type="protein sequence ID" value="EAY30408.1"/>
    <property type="molecule type" value="Genomic_DNA"/>
</dbReference>
<dbReference type="CDD" id="cd07185">
    <property type="entry name" value="OmpA_C-like"/>
    <property type="match status" value="1"/>
</dbReference>
<evidence type="ECO:0000259" key="5">
    <source>
        <dbReference type="PROSITE" id="PS51123"/>
    </source>
</evidence>
<dbReference type="InterPro" id="IPR006665">
    <property type="entry name" value="OmpA-like"/>
</dbReference>
<dbReference type="RefSeq" id="WP_002695424.1">
    <property type="nucleotide sequence ID" value="NZ_AAWS01000007.1"/>
</dbReference>
<dbReference type="AlphaFoldDB" id="A1ZHD9"/>
<reference evidence="6 7" key="1">
    <citation type="submission" date="2007-01" db="EMBL/GenBank/DDBJ databases">
        <authorList>
            <person name="Haygood M."/>
            <person name="Podell S."/>
            <person name="Anderson C."/>
            <person name="Hopkinson B."/>
            <person name="Roe K."/>
            <person name="Barbeau K."/>
            <person name="Gaasterland T."/>
            <person name="Ferriera S."/>
            <person name="Johnson J."/>
            <person name="Kravitz S."/>
            <person name="Beeson K."/>
            <person name="Sutton G."/>
            <person name="Rogers Y.-H."/>
            <person name="Friedman R."/>
            <person name="Frazier M."/>
            <person name="Venter J.C."/>
        </authorList>
    </citation>
    <scope>NUCLEOTIDE SEQUENCE [LARGE SCALE GENOMIC DNA]</scope>
    <source>
        <strain evidence="6 7">ATCC 23134</strain>
    </source>
</reference>
<evidence type="ECO:0000256" key="3">
    <source>
        <dbReference type="ARBA" id="ARBA00023237"/>
    </source>
</evidence>
<evidence type="ECO:0000313" key="6">
    <source>
        <dbReference type="EMBL" id="EAY30408.1"/>
    </source>
</evidence>
<dbReference type="Gene3D" id="3.30.1330.60">
    <property type="entry name" value="OmpA-like domain"/>
    <property type="match status" value="1"/>
</dbReference>
<sequence>MHRLITLLLFYFVVSLFPIRAQKTGSTQNLVPNPGFESYHECPDHLEAIRFRRIPAWVANPPNCTPDYFNKCGARGYRVPKNRCGVLAANNGQAYIGMILRVGSPEGDPQGWYYREHVTAKLKRPLKKDYRYVIKMHLALSTYANYAIANIGVLFTKHPKRIRWNKVYVPQVMTPRNQFFDQPNQWVLVQDTMVAKGGEAFITIGEFNNFGDHQIKKITNSRKYRRKFNFNRAYYFIDDVSVVELDKVMIDTMPKITGKPLTNLEIGFDTDLGNIKRGEPVILKNIFFEFAKARLLPASFPELDKLVNLLTTHPQIKVRIMGHTDNVGTDTRNLQLSNRRAKSVVTYLKKQGIRANRLTFKGFGESRPIDSNVTKEGRQKNRRVEFVVL</sequence>
<feature type="domain" description="OmpA-like" evidence="5">
    <location>
        <begin position="277"/>
        <end position="389"/>
    </location>
</feature>
<dbReference type="InterPro" id="IPR036737">
    <property type="entry name" value="OmpA-like_sf"/>
</dbReference>
<dbReference type="InterPro" id="IPR050330">
    <property type="entry name" value="Bact_OuterMem_StrucFunc"/>
</dbReference>
<dbReference type="Pfam" id="PF00691">
    <property type="entry name" value="OmpA"/>
    <property type="match status" value="1"/>
</dbReference>
<protein>
    <submittedName>
        <fullName evidence="6">OmpA/MotB, putative</fullName>
    </submittedName>
</protein>
<accession>A1ZHD9</accession>
<dbReference type="PANTHER" id="PTHR30329:SF21">
    <property type="entry name" value="LIPOPROTEIN YIAD-RELATED"/>
    <property type="match status" value="1"/>
</dbReference>
<dbReference type="PRINTS" id="PR01021">
    <property type="entry name" value="OMPADOMAIN"/>
</dbReference>
<dbReference type="PANTHER" id="PTHR30329">
    <property type="entry name" value="STATOR ELEMENT OF FLAGELLAR MOTOR COMPLEX"/>
    <property type="match status" value="1"/>
</dbReference>
<proteinExistence type="predicted"/>
<evidence type="ECO:0000313" key="7">
    <source>
        <dbReference type="Proteomes" id="UP000004095"/>
    </source>
</evidence>
<comment type="caution">
    <text evidence="6">The sequence shown here is derived from an EMBL/GenBank/DDBJ whole genome shotgun (WGS) entry which is preliminary data.</text>
</comment>
<dbReference type="PROSITE" id="PS51123">
    <property type="entry name" value="OMPA_2"/>
    <property type="match status" value="1"/>
</dbReference>
<comment type="subcellular location">
    <subcellularLocation>
        <location evidence="1">Cell outer membrane</location>
    </subcellularLocation>
</comment>
<keyword evidence="7" id="KW-1185">Reference proteome</keyword>
<evidence type="ECO:0000256" key="1">
    <source>
        <dbReference type="ARBA" id="ARBA00004442"/>
    </source>
</evidence>
<dbReference type="eggNOG" id="COG2885">
    <property type="taxonomic scope" value="Bacteria"/>
</dbReference>
<keyword evidence="3" id="KW-0998">Cell outer membrane</keyword>
<keyword evidence="2 4" id="KW-0472">Membrane</keyword>
<dbReference type="InterPro" id="IPR006664">
    <property type="entry name" value="OMP_bac"/>
</dbReference>
<dbReference type="OrthoDB" id="1491125at2"/>
<organism evidence="6 7">
    <name type="scientific">Microscilla marina ATCC 23134</name>
    <dbReference type="NCBI Taxonomy" id="313606"/>
    <lineage>
        <taxon>Bacteria</taxon>
        <taxon>Pseudomonadati</taxon>
        <taxon>Bacteroidota</taxon>
        <taxon>Cytophagia</taxon>
        <taxon>Cytophagales</taxon>
        <taxon>Microscillaceae</taxon>
        <taxon>Microscilla</taxon>
    </lineage>
</organism>
<evidence type="ECO:0000256" key="4">
    <source>
        <dbReference type="PROSITE-ProRule" id="PRU00473"/>
    </source>
</evidence>
<dbReference type="Proteomes" id="UP000004095">
    <property type="component" value="Unassembled WGS sequence"/>
</dbReference>
<gene>
    <name evidence="6" type="ORF">M23134_08237</name>
</gene>
<dbReference type="GO" id="GO:0009279">
    <property type="term" value="C:cell outer membrane"/>
    <property type="evidence" value="ECO:0007669"/>
    <property type="project" value="UniProtKB-SubCell"/>
</dbReference>
<evidence type="ECO:0000256" key="2">
    <source>
        <dbReference type="ARBA" id="ARBA00023136"/>
    </source>
</evidence>
<name>A1ZHD9_MICM2</name>